<dbReference type="Pfam" id="PF11218">
    <property type="entry name" value="DUF3011"/>
    <property type="match status" value="1"/>
</dbReference>
<evidence type="ECO:0000313" key="1">
    <source>
        <dbReference type="Proteomes" id="UP000694888"/>
    </source>
</evidence>
<gene>
    <name evidence="2" type="primary">LOC101855565</name>
</gene>
<accession>A0ABM0JR57</accession>
<evidence type="ECO:0000313" key="2">
    <source>
        <dbReference type="RefSeq" id="XP_005099594.1"/>
    </source>
</evidence>
<dbReference type="RefSeq" id="XP_005099594.1">
    <property type="nucleotide sequence ID" value="XM_005099537.1"/>
</dbReference>
<name>A0ABM0JR57_APLCA</name>
<dbReference type="GeneID" id="101855565"/>
<proteinExistence type="predicted"/>
<protein>
    <submittedName>
        <fullName evidence="2">Lectin ADEL-like</fullName>
    </submittedName>
</protein>
<dbReference type="Proteomes" id="UP000694888">
    <property type="component" value="Unplaced"/>
</dbReference>
<sequence>MTNTWVALTSGMEQLKERFPGELNSHREPHCALLKLESWGWKFFSRPVMPTAWITSMTVHKDESGGYCKPGSGYGFSTNEVWVAHGCRGYMKICALRATCVTKSLKSDNYAYLSEQVPGACYVSSMEVKSRDKPPCVAGVNYGFTGPYVWARGGCQANFSICYVE</sequence>
<organism evidence="1 2">
    <name type="scientific">Aplysia californica</name>
    <name type="common">California sea hare</name>
    <dbReference type="NCBI Taxonomy" id="6500"/>
    <lineage>
        <taxon>Eukaryota</taxon>
        <taxon>Metazoa</taxon>
        <taxon>Spiralia</taxon>
        <taxon>Lophotrochozoa</taxon>
        <taxon>Mollusca</taxon>
        <taxon>Gastropoda</taxon>
        <taxon>Heterobranchia</taxon>
        <taxon>Euthyneura</taxon>
        <taxon>Tectipleura</taxon>
        <taxon>Aplysiida</taxon>
        <taxon>Aplysioidea</taxon>
        <taxon>Aplysiidae</taxon>
        <taxon>Aplysia</taxon>
    </lineage>
</organism>
<keyword evidence="1" id="KW-1185">Reference proteome</keyword>
<dbReference type="InterPro" id="IPR021381">
    <property type="entry name" value="DUF3011"/>
</dbReference>
<reference evidence="2" key="1">
    <citation type="submission" date="2025-08" db="UniProtKB">
        <authorList>
            <consortium name="RefSeq"/>
        </authorList>
    </citation>
    <scope>IDENTIFICATION</scope>
</reference>